<organism evidence="2 3">
    <name type="scientific">Prevotella histicola JCM 15637 = DNF00424</name>
    <dbReference type="NCBI Taxonomy" id="1236504"/>
    <lineage>
        <taxon>Bacteria</taxon>
        <taxon>Pseudomonadati</taxon>
        <taxon>Bacteroidota</taxon>
        <taxon>Bacteroidia</taxon>
        <taxon>Bacteroidales</taxon>
        <taxon>Prevotellaceae</taxon>
        <taxon>Prevotella</taxon>
    </lineage>
</organism>
<dbReference type="CDD" id="cd00761">
    <property type="entry name" value="Glyco_tranf_GTA_type"/>
    <property type="match status" value="1"/>
</dbReference>
<comment type="caution">
    <text evidence="2">The sequence shown here is derived from an EMBL/GenBank/DDBJ whole genome shotgun (WGS) entry which is preliminary data.</text>
</comment>
<dbReference type="AlphaFoldDB" id="A0AAW3FD02"/>
<dbReference type="RefSeq" id="WP_036871521.1">
    <property type="nucleotide sequence ID" value="NZ_JRNJ01000108.1"/>
</dbReference>
<name>A0AAW3FD02_9BACT</name>
<proteinExistence type="predicted"/>
<dbReference type="EMBL" id="JRNJ01000108">
    <property type="protein sequence ID" value="KGF24290.1"/>
    <property type="molecule type" value="Genomic_DNA"/>
</dbReference>
<dbReference type="PANTHER" id="PTHR22916:SF64">
    <property type="entry name" value="TRANSFERASE, PUTATIVE-RELATED"/>
    <property type="match status" value="1"/>
</dbReference>
<dbReference type="InterPro" id="IPR001173">
    <property type="entry name" value="Glyco_trans_2-like"/>
</dbReference>
<evidence type="ECO:0000259" key="1">
    <source>
        <dbReference type="Pfam" id="PF00535"/>
    </source>
</evidence>
<evidence type="ECO:0000313" key="2">
    <source>
        <dbReference type="EMBL" id="KGF24290.1"/>
    </source>
</evidence>
<accession>A0AAW3FD02</accession>
<dbReference type="PANTHER" id="PTHR22916">
    <property type="entry name" value="GLYCOSYLTRANSFERASE"/>
    <property type="match status" value="1"/>
</dbReference>
<sequence>MKVSFIIPLYNAERFIERCVQSIYKQDLPQDLFEIIIVDDGSTDNSLAIAKELSVRNRNIFVFSKENGGSAAARNLGIKKSFGDYLVFIDSDDYFQSHCLNKIFKMCLLNNLDILYYRLLIHYSDEGLPDELGGDYNGMPIHRIMDGLECYKRGFLASTMCGCIVRKSLLIDNGLEFSDKRYGEDALLSYCITAFAQKVMFLNDAPYIYFKNNDSVLQSMSINQHLRQIEDTLGVGYDLQRLSLEINNIKLSDILKRYSVNIIFGAYLEMWKSRKEFKYNNLLNPFITKLKEQGRFPFKGPFFSFKKWLVVKILINNECMYL</sequence>
<dbReference type="Pfam" id="PF00535">
    <property type="entry name" value="Glycos_transf_2"/>
    <property type="match status" value="1"/>
</dbReference>
<dbReference type="InterPro" id="IPR029044">
    <property type="entry name" value="Nucleotide-diphossugar_trans"/>
</dbReference>
<reference evidence="2 3" key="1">
    <citation type="submission" date="2014-07" db="EMBL/GenBank/DDBJ databases">
        <authorList>
            <person name="McCorrison J."/>
            <person name="Sanka R."/>
            <person name="Torralba M."/>
            <person name="Gillis M."/>
            <person name="Haft D.H."/>
            <person name="Methe B."/>
            <person name="Sutton G."/>
            <person name="Nelson K.E."/>
        </authorList>
    </citation>
    <scope>NUCLEOTIDE SEQUENCE [LARGE SCALE GENOMIC DNA]</scope>
    <source>
        <strain evidence="2 3">DNF00424</strain>
    </source>
</reference>
<evidence type="ECO:0000313" key="3">
    <source>
        <dbReference type="Proteomes" id="UP000029533"/>
    </source>
</evidence>
<feature type="domain" description="Glycosyltransferase 2-like" evidence="1">
    <location>
        <begin position="4"/>
        <end position="162"/>
    </location>
</feature>
<dbReference type="SUPFAM" id="SSF53448">
    <property type="entry name" value="Nucleotide-diphospho-sugar transferases"/>
    <property type="match status" value="1"/>
</dbReference>
<gene>
    <name evidence="2" type="ORF">HMPREF2132_12740</name>
</gene>
<dbReference type="Gene3D" id="3.90.550.10">
    <property type="entry name" value="Spore Coat Polysaccharide Biosynthesis Protein SpsA, Chain A"/>
    <property type="match status" value="1"/>
</dbReference>
<protein>
    <recommendedName>
        <fullName evidence="1">Glycosyltransferase 2-like domain-containing protein</fullName>
    </recommendedName>
</protein>
<dbReference type="GO" id="GO:0016758">
    <property type="term" value="F:hexosyltransferase activity"/>
    <property type="evidence" value="ECO:0007669"/>
    <property type="project" value="UniProtKB-ARBA"/>
</dbReference>
<dbReference type="Proteomes" id="UP000029533">
    <property type="component" value="Unassembled WGS sequence"/>
</dbReference>